<keyword evidence="1 9" id="KW-0963">Cytoplasm</keyword>
<reference evidence="11 12" key="1">
    <citation type="submission" date="2020-02" db="EMBL/GenBank/DDBJ databases">
        <title>Comparative genome analysis reveals the metabolism and evolution of the thermophilic archaeal genus Metallosphaera.</title>
        <authorList>
            <person name="Jiang C."/>
        </authorList>
    </citation>
    <scope>NUCLEOTIDE SEQUENCE [LARGE SCALE GENOMIC DNA]</scope>
    <source>
        <strain evidence="11 12">Ric-A</strain>
    </source>
</reference>
<dbReference type="HAMAP" id="MF_02082">
    <property type="entry name" value="LysZ"/>
    <property type="match status" value="1"/>
</dbReference>
<evidence type="ECO:0000256" key="1">
    <source>
        <dbReference type="ARBA" id="ARBA00022490"/>
    </source>
</evidence>
<dbReference type="SUPFAM" id="SSF53633">
    <property type="entry name" value="Carbamate kinase-like"/>
    <property type="match status" value="1"/>
</dbReference>
<evidence type="ECO:0000256" key="6">
    <source>
        <dbReference type="ARBA" id="ARBA00022777"/>
    </source>
</evidence>
<dbReference type="GO" id="GO:0005737">
    <property type="term" value="C:cytoplasm"/>
    <property type="evidence" value="ECO:0007669"/>
    <property type="project" value="UniProtKB-SubCell"/>
</dbReference>
<keyword evidence="7 9" id="KW-0067">ATP-binding</keyword>
<sequence>MIVVKIGGRVIKNAFDQLIESILRFNGKLVLVHGGGDIVTEYTKRMGIEPMFVTSPEGIRSRYTSREELDIYVMVMGLINKNIVTRLTSKGKRTVGITGVDGGFITANRKKRIIIMDERGKKRIIDGGYTGKISQADPEILNHLLSLFEAVVISPIALDNEEGVPLNVDGDQMAFAVAKAARAEALLLLSDVDGVLLNGKVIDRLNREEARDLATKIGPGMNRKVLMASESIEAGVKRVIIGSGLIQDSINQALNGRGTVIS</sequence>
<comment type="pathway">
    <text evidence="9">Amino-acid biosynthesis; L-lysine biosynthesis via AAA pathway; L-lysine from L-alpha-aminoadipate (Thermus route): step 2/5.</text>
</comment>
<dbReference type="InterPro" id="IPR004662">
    <property type="entry name" value="AcgluKinase_fam"/>
</dbReference>
<feature type="binding site" evidence="9">
    <location>
        <position position="167"/>
    </location>
    <ligand>
        <name>substrate</name>
    </ligand>
</feature>
<accession>A0A6N0NV27</accession>
<feature type="site" description="Transition state stabilizer" evidence="9">
    <location>
        <position position="224"/>
    </location>
</feature>
<dbReference type="GO" id="GO:0003991">
    <property type="term" value="F:acetylglutamate kinase activity"/>
    <property type="evidence" value="ECO:0007669"/>
    <property type="project" value="TreeGrafter"/>
</dbReference>
<evidence type="ECO:0000256" key="4">
    <source>
        <dbReference type="ARBA" id="ARBA00022679"/>
    </source>
</evidence>
<keyword evidence="3 9" id="KW-0028">Amino-acid biosynthesis</keyword>
<dbReference type="GO" id="GO:0005524">
    <property type="term" value="F:ATP binding"/>
    <property type="evidence" value="ECO:0007669"/>
    <property type="project" value="UniProtKB-KW"/>
</dbReference>
<evidence type="ECO:0000256" key="8">
    <source>
        <dbReference type="ARBA" id="ARBA00023154"/>
    </source>
</evidence>
<feature type="site" description="Transition state stabilizer" evidence="9">
    <location>
        <position position="5"/>
    </location>
</feature>
<dbReference type="GO" id="GO:0042450">
    <property type="term" value="P:L-arginine biosynthetic process via ornithine"/>
    <property type="evidence" value="ECO:0007669"/>
    <property type="project" value="UniProtKB-UniRule"/>
</dbReference>
<name>A0A6N0NV27_9CREN</name>
<comment type="subcellular location">
    <subcellularLocation>
        <location evidence="9">Cytoplasm</location>
    </subcellularLocation>
</comment>
<dbReference type="EMBL" id="CP049074">
    <property type="protein sequence ID" value="QKR00035.1"/>
    <property type="molecule type" value="Genomic_DNA"/>
</dbReference>
<dbReference type="Proteomes" id="UP000509301">
    <property type="component" value="Chromosome"/>
</dbReference>
<dbReference type="Gene3D" id="3.40.1160.10">
    <property type="entry name" value="Acetylglutamate kinase-like"/>
    <property type="match status" value="1"/>
</dbReference>
<dbReference type="PANTHER" id="PTHR23342:SF0">
    <property type="entry name" value="N-ACETYLGLUTAMATE SYNTHASE, MITOCHONDRIAL"/>
    <property type="match status" value="1"/>
</dbReference>
<dbReference type="InterPro" id="IPR001048">
    <property type="entry name" value="Asp/Glu/Uridylate_kinase"/>
</dbReference>
<comment type="pathway">
    <text evidence="9">Amino-acid biosynthesis; L-arginine biosynthesis.</text>
</comment>
<dbReference type="RefSeq" id="WP_174630612.1">
    <property type="nucleotide sequence ID" value="NZ_CP049074.1"/>
</dbReference>
<dbReference type="NCBIfam" id="TIGR00761">
    <property type="entry name" value="argB"/>
    <property type="match status" value="1"/>
</dbReference>
<keyword evidence="6 9" id="KW-0418">Kinase</keyword>
<dbReference type="GeneID" id="55641537"/>
<dbReference type="UniPathway" id="UPA00068"/>
<protein>
    <recommendedName>
        <fullName evidence="9">[LysW]-aminoadipate/[LysW]-glutamate kinase</fullName>
        <ecNumber evidence="9">2.7.2.17</ecNumber>
        <ecNumber evidence="9">2.7.2.19</ecNumber>
    </recommendedName>
</protein>
<evidence type="ECO:0000256" key="5">
    <source>
        <dbReference type="ARBA" id="ARBA00022741"/>
    </source>
</evidence>
<feature type="domain" description="Aspartate/glutamate/uridylate kinase" evidence="10">
    <location>
        <begin position="1"/>
        <end position="242"/>
    </location>
</feature>
<comment type="function">
    <text evidence="9">Involved in both the arginine and lysine biosynthetic pathways. Phosphorylates the LysW-bound precursors glutamate (for arginine biosynthesis), respectively alpha-aminoadipate (for lysine biosynthesis).</text>
</comment>
<keyword evidence="2 9" id="KW-0055">Arginine biosynthesis</keyword>
<evidence type="ECO:0000256" key="3">
    <source>
        <dbReference type="ARBA" id="ARBA00022605"/>
    </source>
</evidence>
<evidence type="ECO:0000313" key="12">
    <source>
        <dbReference type="Proteomes" id="UP000509301"/>
    </source>
</evidence>
<dbReference type="InterPro" id="IPR037529">
    <property type="entry name" value="LysZ"/>
</dbReference>
<dbReference type="Pfam" id="PF00696">
    <property type="entry name" value="AA_kinase"/>
    <property type="match status" value="1"/>
</dbReference>
<evidence type="ECO:0000313" key="11">
    <source>
        <dbReference type="EMBL" id="QKR00035.1"/>
    </source>
</evidence>
<dbReference type="UniPathway" id="UPA00033">
    <property type="reaction ID" value="UER00036"/>
</dbReference>
<keyword evidence="4 9" id="KW-0808">Transferase</keyword>
<comment type="catalytic activity">
    <reaction evidence="9">
        <text>[amino-group carrier protein]-C-terminal-gamma-(L-glutamyl)-L-glutamate + ATP = [amino-group carrier protein]-C-terminal-gamma-(5-phospho-L-glutamyl)-L-glutamate + ADP</text>
        <dbReference type="Rhea" id="RHEA:52632"/>
        <dbReference type="Rhea" id="RHEA-COMP:13311"/>
        <dbReference type="Rhea" id="RHEA-COMP:13313"/>
        <dbReference type="ChEBI" id="CHEBI:30616"/>
        <dbReference type="ChEBI" id="CHEBI:136714"/>
        <dbReference type="ChEBI" id="CHEBI:136717"/>
        <dbReference type="ChEBI" id="CHEBI:456216"/>
        <dbReference type="EC" id="2.7.2.19"/>
    </reaction>
</comment>
<dbReference type="KEGG" id="mten:GWK48_06265"/>
<dbReference type="EC" id="2.7.2.19" evidence="9"/>
<feature type="binding site" evidence="9">
    <location>
        <begin position="35"/>
        <end position="36"/>
    </location>
    <ligand>
        <name>substrate</name>
    </ligand>
</feature>
<comment type="similarity">
    <text evidence="9">Belongs to the acetylglutamate kinase family. LysZ subfamily.</text>
</comment>
<dbReference type="CDD" id="cd04251">
    <property type="entry name" value="AAK_NAGK-UC"/>
    <property type="match status" value="1"/>
</dbReference>
<dbReference type="GO" id="GO:0019878">
    <property type="term" value="P:lysine biosynthetic process via aminoadipic acid"/>
    <property type="evidence" value="ECO:0007669"/>
    <property type="project" value="UniProtKB-UniRule"/>
</dbReference>
<evidence type="ECO:0000256" key="7">
    <source>
        <dbReference type="ARBA" id="ARBA00022840"/>
    </source>
</evidence>
<evidence type="ECO:0000256" key="2">
    <source>
        <dbReference type="ARBA" id="ARBA00022571"/>
    </source>
</evidence>
<dbReference type="PANTHER" id="PTHR23342">
    <property type="entry name" value="N-ACETYLGLUTAMATE SYNTHASE"/>
    <property type="match status" value="1"/>
</dbReference>
<evidence type="ECO:0000256" key="9">
    <source>
        <dbReference type="HAMAP-Rule" id="MF_02082"/>
    </source>
</evidence>
<dbReference type="AlphaFoldDB" id="A0A6N0NV27"/>
<feature type="binding site" evidence="9">
    <location>
        <position position="62"/>
    </location>
    <ligand>
        <name>substrate</name>
    </ligand>
</feature>
<comment type="catalytic activity">
    <reaction evidence="9">
        <text>[amino-group carrier protein]-C-terminal-N-(1,4-dicarboxybutan-1-yl)-L-glutamine + ATP = [amino-group carrier protein]-C-terminal-N-(1-carboxy-5-phosphooxy-5-oxopentan-1-yl)-L-glutamine + ADP</text>
        <dbReference type="Rhea" id="RHEA:41944"/>
        <dbReference type="Rhea" id="RHEA-COMP:9694"/>
        <dbReference type="Rhea" id="RHEA-COMP:9712"/>
        <dbReference type="ChEBI" id="CHEBI:30616"/>
        <dbReference type="ChEBI" id="CHEBI:78499"/>
        <dbReference type="ChEBI" id="CHEBI:78503"/>
        <dbReference type="ChEBI" id="CHEBI:456216"/>
        <dbReference type="EC" id="2.7.2.17"/>
    </reaction>
</comment>
<keyword evidence="12" id="KW-1185">Reference proteome</keyword>
<dbReference type="PIRSF" id="PIRSF000728">
    <property type="entry name" value="NAGK"/>
    <property type="match status" value="1"/>
</dbReference>
<gene>
    <name evidence="9" type="primary">lysZ</name>
    <name evidence="11" type="ORF">GWK48_06265</name>
</gene>
<keyword evidence="5 9" id="KW-0547">Nucleotide-binding</keyword>
<proteinExistence type="inferred from homology"/>
<keyword evidence="8 9" id="KW-0457">Lysine biosynthesis</keyword>
<evidence type="ECO:0000259" key="10">
    <source>
        <dbReference type="Pfam" id="PF00696"/>
    </source>
</evidence>
<dbReference type="NCBIfam" id="NF010662">
    <property type="entry name" value="PRK14058.1-4"/>
    <property type="match status" value="1"/>
</dbReference>
<organism evidence="11 12">
    <name type="scientific">Metallosphaera tengchongensis</name>
    <dbReference type="NCBI Taxonomy" id="1532350"/>
    <lineage>
        <taxon>Archaea</taxon>
        <taxon>Thermoproteota</taxon>
        <taxon>Thermoprotei</taxon>
        <taxon>Sulfolobales</taxon>
        <taxon>Sulfolobaceae</taxon>
        <taxon>Metallosphaera</taxon>
    </lineage>
</organism>
<dbReference type="EC" id="2.7.2.17" evidence="9"/>
<dbReference type="OrthoDB" id="6816at2157"/>
<dbReference type="InterPro" id="IPR036393">
    <property type="entry name" value="AceGlu_kinase-like_sf"/>
</dbReference>